<dbReference type="GO" id="GO:0016787">
    <property type="term" value="F:hydrolase activity"/>
    <property type="evidence" value="ECO:0007669"/>
    <property type="project" value="UniProtKB-KW"/>
</dbReference>
<reference evidence="2 3" key="1">
    <citation type="submission" date="2012-06" db="EMBL/GenBank/DDBJ databases">
        <title>The complete chromosome of genome of Turneriella parva DSM 21527.</title>
        <authorList>
            <consortium name="US DOE Joint Genome Institute (JGI-PGF)"/>
            <person name="Lucas S."/>
            <person name="Han J."/>
            <person name="Lapidus A."/>
            <person name="Bruce D."/>
            <person name="Goodwin L."/>
            <person name="Pitluck S."/>
            <person name="Peters L."/>
            <person name="Kyrpides N."/>
            <person name="Mavromatis K."/>
            <person name="Ivanova N."/>
            <person name="Mikhailova N."/>
            <person name="Chertkov O."/>
            <person name="Detter J.C."/>
            <person name="Tapia R."/>
            <person name="Han C."/>
            <person name="Land M."/>
            <person name="Hauser L."/>
            <person name="Markowitz V."/>
            <person name="Cheng J.-F."/>
            <person name="Hugenholtz P."/>
            <person name="Woyke T."/>
            <person name="Wu D."/>
            <person name="Gronow S."/>
            <person name="Wellnitz S."/>
            <person name="Brambilla E."/>
            <person name="Klenk H.-P."/>
            <person name="Eisen J.A."/>
        </authorList>
    </citation>
    <scope>NUCLEOTIDE SEQUENCE [LARGE SCALE GENOMIC DNA]</scope>
    <source>
        <strain evidence="3">ATCC BAA-1111 / DSM 21527 / NCTC 11395 / H</strain>
    </source>
</reference>
<protein>
    <submittedName>
        <fullName evidence="2">Alpha/beta hydrolase fold containing protein</fullName>
    </submittedName>
</protein>
<organism evidence="2 3">
    <name type="scientific">Turneriella parva (strain ATCC BAA-1111 / DSM 21527 / NCTC 11395 / H)</name>
    <name type="common">Leptospira parva</name>
    <dbReference type="NCBI Taxonomy" id="869212"/>
    <lineage>
        <taxon>Bacteria</taxon>
        <taxon>Pseudomonadati</taxon>
        <taxon>Spirochaetota</taxon>
        <taxon>Spirochaetia</taxon>
        <taxon>Leptospirales</taxon>
        <taxon>Leptospiraceae</taxon>
        <taxon>Turneriella</taxon>
    </lineage>
</organism>
<dbReference type="KEGG" id="tpx:Turpa_2963"/>
<dbReference type="SUPFAM" id="SSF53474">
    <property type="entry name" value="alpha/beta-Hydrolases"/>
    <property type="match status" value="1"/>
</dbReference>
<dbReference type="CDD" id="cd00741">
    <property type="entry name" value="Lipase"/>
    <property type="match status" value="1"/>
</dbReference>
<dbReference type="Pfam" id="PF00561">
    <property type="entry name" value="Abhydrolase_1"/>
    <property type="match status" value="1"/>
</dbReference>
<dbReference type="PANTHER" id="PTHR43798:SF33">
    <property type="entry name" value="HYDROLASE, PUTATIVE (AFU_ORTHOLOGUE AFUA_2G14860)-RELATED"/>
    <property type="match status" value="1"/>
</dbReference>
<dbReference type="OrthoDB" id="9805423at2"/>
<gene>
    <name evidence="2" type="ordered locus">Turpa_2963</name>
</gene>
<sequence length="295" mass="32842">MRDRTNRHLITAKRKFKEGRANLLGYQAAYLHSAVEKPKGTLVCFHGWLDNAGSFVPLAEALPDYEFYLWDFFGHGKSAHKHKGDRYHYIDLIPFIDAALGFIDKDDVVLTGHSMGAGACSLYAGSIGKRIVRIFLIEGFAPLTAAPADAPRILRDGVSEFRKAQNLPKPVYASVDDAVKIRMRVNGLTRQNALPLVARAVKKAEGGITWRADFRLRAPSLIRMTQEQVAAIVGNIQVPALLVLGDRGMAELHKAARDNHELVKKLKIETLAGHHHLHIDNAPEVAALFRRFMEQ</sequence>
<dbReference type="InterPro" id="IPR050266">
    <property type="entry name" value="AB_hydrolase_sf"/>
</dbReference>
<evidence type="ECO:0000259" key="1">
    <source>
        <dbReference type="Pfam" id="PF00561"/>
    </source>
</evidence>
<dbReference type="Proteomes" id="UP000006048">
    <property type="component" value="Chromosome"/>
</dbReference>
<dbReference type="STRING" id="869212.Turpa_2963"/>
<dbReference type="HOGENOM" id="CLU_020336_8_2_12"/>
<dbReference type="AlphaFoldDB" id="I4B8J5"/>
<keyword evidence="3" id="KW-1185">Reference proteome</keyword>
<feature type="domain" description="AB hydrolase-1" evidence="1">
    <location>
        <begin position="41"/>
        <end position="281"/>
    </location>
</feature>
<dbReference type="InterPro" id="IPR000073">
    <property type="entry name" value="AB_hydrolase_1"/>
</dbReference>
<evidence type="ECO:0000313" key="3">
    <source>
        <dbReference type="Proteomes" id="UP000006048"/>
    </source>
</evidence>
<accession>I4B8J5</accession>
<name>I4B8J5_TURPD</name>
<proteinExistence type="predicted"/>
<dbReference type="GO" id="GO:0016020">
    <property type="term" value="C:membrane"/>
    <property type="evidence" value="ECO:0007669"/>
    <property type="project" value="TreeGrafter"/>
</dbReference>
<dbReference type="EMBL" id="CP002959">
    <property type="protein sequence ID" value="AFM13602.1"/>
    <property type="molecule type" value="Genomic_DNA"/>
</dbReference>
<dbReference type="PANTHER" id="PTHR43798">
    <property type="entry name" value="MONOACYLGLYCEROL LIPASE"/>
    <property type="match status" value="1"/>
</dbReference>
<dbReference type="Gene3D" id="3.40.50.1820">
    <property type="entry name" value="alpha/beta hydrolase"/>
    <property type="match status" value="1"/>
</dbReference>
<dbReference type="RefSeq" id="WP_014804103.1">
    <property type="nucleotide sequence ID" value="NC_018020.1"/>
</dbReference>
<evidence type="ECO:0000313" key="2">
    <source>
        <dbReference type="EMBL" id="AFM13602.1"/>
    </source>
</evidence>
<keyword evidence="2" id="KW-0378">Hydrolase</keyword>
<dbReference type="InterPro" id="IPR029058">
    <property type="entry name" value="AB_hydrolase_fold"/>
</dbReference>